<dbReference type="InterPro" id="IPR003362">
    <property type="entry name" value="Bact_transf"/>
</dbReference>
<keyword evidence="7 8" id="KW-0472">Membrane</keyword>
<evidence type="ECO:0000256" key="1">
    <source>
        <dbReference type="ARBA" id="ARBA00004236"/>
    </source>
</evidence>
<comment type="subcellular location">
    <subcellularLocation>
        <location evidence="1">Cell membrane</location>
    </subcellularLocation>
</comment>
<proteinExistence type="inferred from homology"/>
<feature type="transmembrane region" description="Helical" evidence="8">
    <location>
        <begin position="364"/>
        <end position="388"/>
    </location>
</feature>
<keyword evidence="3" id="KW-1003">Cell membrane</keyword>
<evidence type="ECO:0000256" key="3">
    <source>
        <dbReference type="ARBA" id="ARBA00022475"/>
    </source>
</evidence>
<evidence type="ECO:0000256" key="2">
    <source>
        <dbReference type="ARBA" id="ARBA00006464"/>
    </source>
</evidence>
<keyword evidence="5 8" id="KW-0812">Transmembrane</keyword>
<evidence type="ECO:0000313" key="10">
    <source>
        <dbReference type="EMBL" id="MCC9642726.1"/>
    </source>
</evidence>
<dbReference type="PANTHER" id="PTHR30576">
    <property type="entry name" value="COLANIC BIOSYNTHESIS UDP-GLUCOSE LIPID CARRIER TRANSFERASE"/>
    <property type="match status" value="1"/>
</dbReference>
<dbReference type="PANTHER" id="PTHR30576:SF4">
    <property type="entry name" value="UNDECAPRENYL-PHOSPHATE GALACTOSE PHOSPHOTRANSFERASE"/>
    <property type="match status" value="1"/>
</dbReference>
<feature type="domain" description="Bacterial sugar transferase" evidence="9">
    <location>
        <begin position="359"/>
        <end position="556"/>
    </location>
</feature>
<evidence type="ECO:0000313" key="11">
    <source>
        <dbReference type="Proteomes" id="UP001430306"/>
    </source>
</evidence>
<evidence type="ECO:0000259" key="9">
    <source>
        <dbReference type="Pfam" id="PF02397"/>
    </source>
</evidence>
<comment type="similarity">
    <text evidence="2">Belongs to the bacterial sugar transferase family.</text>
</comment>
<evidence type="ECO:0000256" key="7">
    <source>
        <dbReference type="ARBA" id="ARBA00023136"/>
    </source>
</evidence>
<dbReference type="RefSeq" id="WP_230273637.1">
    <property type="nucleotide sequence ID" value="NZ_JAJKFW010000022.1"/>
</dbReference>
<dbReference type="EMBL" id="JAJKFW010000022">
    <property type="protein sequence ID" value="MCC9642726.1"/>
    <property type="molecule type" value="Genomic_DNA"/>
</dbReference>
<feature type="transmembrane region" description="Helical" evidence="8">
    <location>
        <begin position="100"/>
        <end position="121"/>
    </location>
</feature>
<comment type="caution">
    <text evidence="10">The sequence shown here is derived from an EMBL/GenBank/DDBJ whole genome shotgun (WGS) entry which is preliminary data.</text>
</comment>
<feature type="transmembrane region" description="Helical" evidence="8">
    <location>
        <begin position="68"/>
        <end position="88"/>
    </location>
</feature>
<gene>
    <name evidence="10" type="ORF">LOC71_10600</name>
</gene>
<accession>A0ABS8NGQ9</accession>
<evidence type="ECO:0000256" key="4">
    <source>
        <dbReference type="ARBA" id="ARBA00022679"/>
    </source>
</evidence>
<evidence type="ECO:0000256" key="6">
    <source>
        <dbReference type="ARBA" id="ARBA00022989"/>
    </source>
</evidence>
<feature type="transmembrane region" description="Helical" evidence="8">
    <location>
        <begin position="159"/>
        <end position="176"/>
    </location>
</feature>
<reference evidence="10" key="1">
    <citation type="submission" date="2021-11" db="EMBL/GenBank/DDBJ databases">
        <title>Genome sequence.</title>
        <authorList>
            <person name="Sun Q."/>
        </authorList>
    </citation>
    <scope>NUCLEOTIDE SEQUENCE</scope>
    <source>
        <strain evidence="10">JC740</strain>
    </source>
</reference>
<organism evidence="10 11">
    <name type="scientific">Rhodopirellula halodulae</name>
    <dbReference type="NCBI Taxonomy" id="2894198"/>
    <lineage>
        <taxon>Bacteria</taxon>
        <taxon>Pseudomonadati</taxon>
        <taxon>Planctomycetota</taxon>
        <taxon>Planctomycetia</taxon>
        <taxon>Pirellulales</taxon>
        <taxon>Pirellulaceae</taxon>
        <taxon>Rhodopirellula</taxon>
    </lineage>
</organism>
<keyword evidence="6 8" id="KW-1133">Transmembrane helix</keyword>
<dbReference type="Proteomes" id="UP001430306">
    <property type="component" value="Unassembled WGS sequence"/>
</dbReference>
<keyword evidence="4 10" id="KW-0808">Transferase</keyword>
<dbReference type="Pfam" id="PF02397">
    <property type="entry name" value="Bac_transf"/>
    <property type="match status" value="1"/>
</dbReference>
<keyword evidence="11" id="KW-1185">Reference proteome</keyword>
<dbReference type="GO" id="GO:0016740">
    <property type="term" value="F:transferase activity"/>
    <property type="evidence" value="ECO:0007669"/>
    <property type="project" value="UniProtKB-KW"/>
</dbReference>
<protein>
    <submittedName>
        <fullName evidence="10">Sugar transferase</fullName>
    </submittedName>
</protein>
<name>A0ABS8NGQ9_9BACT</name>
<sequence>MSAIALDDATDSGVLRGEEISSNRVVRHLERKSDTGSGEFFGAGIQRISTEGAIQMGRRQAWYDLQTAVPLIVADVLAAAFAATLSLACGIGTGTLAQPWFVVAVVVLSVLLHHMHGLYPGCGVNYSIEFRQILKTSVQVCSALGLGMLFATGLVRFPWLGWLVLCASLTFCLSAVRPMMRRWLCRFHWWKQPVLVVGNGERAARLFDRLLSCQTEGVRPVGIVFDPLPHWATRAEGSRNAGETDRPDGDHAWREAYRREAAWCQTMAERIGRGQRLHMGPIAVLEEVLHDSGACRIVIAERNRLAGNAFHQFQGIPHVAVPTELEQHPTESVRLIEADGQVQMHCRTTLNCPKAQFLKRGMDLILVLGTLPLWLPVMLIIGVAIKVFDPGPIFYSQSRVGRYRRPFQAMKFRSMVCNADEKLRDYLDNHPDMQAEWEATHKLRNDPRITRVGDFLRKTSLDELPQLLNVLKGEMSLVGPRPIIDCGNYDREYIQGHPEVFEMYQMVRPGITGLWQVSGRNDTSYEQRIHFDRFYLHNWSITGDIFILWRTIKTALFREGAC</sequence>
<evidence type="ECO:0000256" key="8">
    <source>
        <dbReference type="SAM" id="Phobius"/>
    </source>
</evidence>
<evidence type="ECO:0000256" key="5">
    <source>
        <dbReference type="ARBA" id="ARBA00022692"/>
    </source>
</evidence>